<sequence>MRFSLRSQRTWAIWLSAILMLLSFAASAHSVSHINDGINGHCTLCFHQHQLSNAVKSSSLSLPFIPQGYERQQFELQPYFSFTTTAYSSRAPPSFLL</sequence>
<feature type="signal peptide" evidence="1">
    <location>
        <begin position="1"/>
        <end position="28"/>
    </location>
</feature>
<accession>A0A3A6TI18</accession>
<organism evidence="2 3">
    <name type="scientific">Parashewanella spongiae</name>
    <dbReference type="NCBI Taxonomy" id="342950"/>
    <lineage>
        <taxon>Bacteria</taxon>
        <taxon>Pseudomonadati</taxon>
        <taxon>Pseudomonadota</taxon>
        <taxon>Gammaproteobacteria</taxon>
        <taxon>Alteromonadales</taxon>
        <taxon>Shewanellaceae</taxon>
        <taxon>Parashewanella</taxon>
    </lineage>
</organism>
<proteinExistence type="predicted"/>
<dbReference type="OrthoDB" id="6267403at2"/>
<comment type="caution">
    <text evidence="2">The sequence shown here is derived from an EMBL/GenBank/DDBJ whole genome shotgun (WGS) entry which is preliminary data.</text>
</comment>
<dbReference type="AlphaFoldDB" id="A0A3A6TI18"/>
<gene>
    <name evidence="2" type="ORF">D5R81_11550</name>
</gene>
<name>A0A3A6TI18_9GAMM</name>
<keyword evidence="1" id="KW-0732">Signal</keyword>
<keyword evidence="3" id="KW-1185">Reference proteome</keyword>
<feature type="chain" id="PRO_5017315494" evidence="1">
    <location>
        <begin position="29"/>
        <end position="97"/>
    </location>
</feature>
<dbReference type="EMBL" id="QYYH01000067">
    <property type="protein sequence ID" value="RJY13204.1"/>
    <property type="molecule type" value="Genomic_DNA"/>
</dbReference>
<evidence type="ECO:0000313" key="2">
    <source>
        <dbReference type="EMBL" id="RJY13204.1"/>
    </source>
</evidence>
<evidence type="ECO:0000313" key="3">
    <source>
        <dbReference type="Proteomes" id="UP000273022"/>
    </source>
</evidence>
<dbReference type="Proteomes" id="UP000273022">
    <property type="component" value="Unassembled WGS sequence"/>
</dbReference>
<protein>
    <submittedName>
        <fullName evidence="2">DUF2607 family protein</fullName>
    </submittedName>
</protein>
<reference evidence="2 3" key="1">
    <citation type="submission" date="2018-09" db="EMBL/GenBank/DDBJ databases">
        <title>Phylogeny of the Shewanellaceae, and recommendation for two new genera, Pseudoshewanella and Parashewanella.</title>
        <authorList>
            <person name="Wang G."/>
        </authorList>
    </citation>
    <scope>NUCLEOTIDE SEQUENCE [LARGE SCALE GENOMIC DNA]</scope>
    <source>
        <strain evidence="2 3">KCTC 22492</strain>
    </source>
</reference>
<evidence type="ECO:0000256" key="1">
    <source>
        <dbReference type="SAM" id="SignalP"/>
    </source>
</evidence>